<dbReference type="EMBL" id="FZQB01000051">
    <property type="protein sequence ID" value="SNT76955.1"/>
    <property type="molecule type" value="Genomic_DNA"/>
</dbReference>
<proteinExistence type="predicted"/>
<dbReference type="AlphaFoldDB" id="A0A239Q386"/>
<feature type="non-terminal residue" evidence="2">
    <location>
        <position position="1"/>
    </location>
</feature>
<dbReference type="Proteomes" id="UP000198307">
    <property type="component" value="Unassembled WGS sequence"/>
</dbReference>
<sequence>VETYGVKWDKAVAKLVKDRDALLTFYDYPGERAQALANTSGRQIRSKAPSPPSGIAPNEPRDVSPERPGWPWPSN</sequence>
<name>A0A239Q386_9RHOB</name>
<evidence type="ECO:0000313" key="3">
    <source>
        <dbReference type="Proteomes" id="UP000198307"/>
    </source>
</evidence>
<organism evidence="2 3">
    <name type="scientific">Paracoccus seriniphilus</name>
    <dbReference type="NCBI Taxonomy" id="184748"/>
    <lineage>
        <taxon>Bacteria</taxon>
        <taxon>Pseudomonadati</taxon>
        <taxon>Pseudomonadota</taxon>
        <taxon>Alphaproteobacteria</taxon>
        <taxon>Rhodobacterales</taxon>
        <taxon>Paracoccaceae</taxon>
        <taxon>Paracoccus</taxon>
    </lineage>
</organism>
<gene>
    <name evidence="2" type="ORF">SAMN05444959_1511</name>
</gene>
<evidence type="ECO:0000313" key="2">
    <source>
        <dbReference type="EMBL" id="SNT76955.1"/>
    </source>
</evidence>
<keyword evidence="3" id="KW-1185">Reference proteome</keyword>
<evidence type="ECO:0000256" key="1">
    <source>
        <dbReference type="SAM" id="MobiDB-lite"/>
    </source>
</evidence>
<feature type="region of interest" description="Disordered" evidence="1">
    <location>
        <begin position="37"/>
        <end position="75"/>
    </location>
</feature>
<reference evidence="2 3" key="1">
    <citation type="submission" date="2017-07" db="EMBL/GenBank/DDBJ databases">
        <authorList>
            <person name="Sun Z.S."/>
            <person name="Albrecht U."/>
            <person name="Echele G."/>
            <person name="Lee C.C."/>
        </authorList>
    </citation>
    <scope>NUCLEOTIDE SEQUENCE [LARGE SCALE GENOMIC DNA]</scope>
    <source>
        <strain evidence="2 3">DSM 14827</strain>
    </source>
</reference>
<accession>A0A239Q386</accession>
<protein>
    <submittedName>
        <fullName evidence="2">Uncharacterized protein</fullName>
    </submittedName>
</protein>